<evidence type="ECO:0000313" key="7">
    <source>
        <dbReference type="EMBL" id="MTK22635.1"/>
    </source>
</evidence>
<comment type="subcellular location">
    <subcellularLocation>
        <location evidence="1">Membrane</location>
        <topology evidence="1">Multi-pass membrane protein</topology>
    </subcellularLocation>
</comment>
<dbReference type="RefSeq" id="WP_155223100.1">
    <property type="nucleotide sequence ID" value="NZ_JAMQUY010000005.1"/>
</dbReference>
<dbReference type="EMBL" id="WMQE01000047">
    <property type="protein sequence ID" value="MTK22635.1"/>
    <property type="molecule type" value="Genomic_DNA"/>
</dbReference>
<evidence type="ECO:0000256" key="5">
    <source>
        <dbReference type="SAM" id="Phobius"/>
    </source>
</evidence>
<accession>A0A9X5AQF0</accession>
<gene>
    <name evidence="7" type="ORF">GMA92_14595</name>
</gene>
<evidence type="ECO:0000256" key="2">
    <source>
        <dbReference type="ARBA" id="ARBA00022692"/>
    </source>
</evidence>
<evidence type="ECO:0000256" key="4">
    <source>
        <dbReference type="ARBA" id="ARBA00023136"/>
    </source>
</evidence>
<feature type="transmembrane region" description="Helical" evidence="5">
    <location>
        <begin position="60"/>
        <end position="79"/>
    </location>
</feature>
<feature type="domain" description="O-antigen ligase-related" evidence="6">
    <location>
        <begin position="188"/>
        <end position="320"/>
    </location>
</feature>
<reference evidence="7 8" key="1">
    <citation type="journal article" date="2019" name="Nat. Med.">
        <title>A library of human gut bacterial isolates paired with longitudinal multiomics data enables mechanistic microbiome research.</title>
        <authorList>
            <person name="Poyet M."/>
            <person name="Groussin M."/>
            <person name="Gibbons S.M."/>
            <person name="Avila-Pacheco J."/>
            <person name="Jiang X."/>
            <person name="Kearney S.M."/>
            <person name="Perrotta A.R."/>
            <person name="Berdy B."/>
            <person name="Zhao S."/>
            <person name="Lieberman T.D."/>
            <person name="Swanson P.K."/>
            <person name="Smith M."/>
            <person name="Roesemann S."/>
            <person name="Alexander J.E."/>
            <person name="Rich S.A."/>
            <person name="Livny J."/>
            <person name="Vlamakis H."/>
            <person name="Clish C."/>
            <person name="Bullock K."/>
            <person name="Deik A."/>
            <person name="Scott J."/>
            <person name="Pierce K.A."/>
            <person name="Xavier R.J."/>
            <person name="Alm E.J."/>
        </authorList>
    </citation>
    <scope>NUCLEOTIDE SEQUENCE [LARGE SCALE GENOMIC DNA]</scope>
    <source>
        <strain evidence="7 8">BIOML-A198</strain>
    </source>
</reference>
<evidence type="ECO:0000256" key="1">
    <source>
        <dbReference type="ARBA" id="ARBA00004141"/>
    </source>
</evidence>
<feature type="transmembrane region" description="Helical" evidence="5">
    <location>
        <begin position="359"/>
        <end position="375"/>
    </location>
</feature>
<feature type="transmembrane region" description="Helical" evidence="5">
    <location>
        <begin position="333"/>
        <end position="353"/>
    </location>
</feature>
<feature type="transmembrane region" description="Helical" evidence="5">
    <location>
        <begin position="86"/>
        <end position="102"/>
    </location>
</feature>
<feature type="transmembrane region" description="Helical" evidence="5">
    <location>
        <begin position="153"/>
        <end position="171"/>
    </location>
</feature>
<dbReference type="GO" id="GO:0016020">
    <property type="term" value="C:membrane"/>
    <property type="evidence" value="ECO:0007669"/>
    <property type="project" value="UniProtKB-SubCell"/>
</dbReference>
<dbReference type="Pfam" id="PF04932">
    <property type="entry name" value="Wzy_C"/>
    <property type="match status" value="1"/>
</dbReference>
<dbReference type="InterPro" id="IPR007016">
    <property type="entry name" value="O-antigen_ligase-rel_domated"/>
</dbReference>
<protein>
    <recommendedName>
        <fullName evidence="6">O-antigen ligase-related domain-containing protein</fullName>
    </recommendedName>
</protein>
<evidence type="ECO:0000256" key="3">
    <source>
        <dbReference type="ARBA" id="ARBA00022989"/>
    </source>
</evidence>
<feature type="transmembrane region" description="Helical" evidence="5">
    <location>
        <begin position="304"/>
        <end position="326"/>
    </location>
</feature>
<sequence>MNNSLNKYMIMLSVIPILGLSADRYPILNILNLMLLFYYGINGYLFLIKDTKYIQRGYNGWFIFLLFLYVFIIFCSCLINQNLSVGVVYTNIFYVGLYLYYYKCFDNFREFILYFTRGLMIFLCINLILCIIKEHSSYIYSSQRLAFRGLFGNRNTIPLITIPTMLLITIKSDYLQEKFNIFDLLQLFVCYYLIIMSKSSTGLVIGTIALGYIFFKKYLIRVSFLWKMLVYLTLFFSLVIFKIHETILSNFITMILKKNISLTGRTFIWDYSLQSLVKSPFIGFGSKQNLIMNNFGVTEAHNGFIEILMATGLTGLMIILLILWLVRKKLDQCHFILANIIGTSIFIYLLNVLTESGLTFHKFGFWLFVIMSINIEKIKKTVY</sequence>
<keyword evidence="3 5" id="KW-1133">Transmembrane helix</keyword>
<dbReference type="AlphaFoldDB" id="A0A9X5AQF0"/>
<evidence type="ECO:0000313" key="8">
    <source>
        <dbReference type="Proteomes" id="UP000487649"/>
    </source>
</evidence>
<feature type="transmembrane region" description="Helical" evidence="5">
    <location>
        <begin position="191"/>
        <end position="215"/>
    </location>
</feature>
<feature type="transmembrane region" description="Helical" evidence="5">
    <location>
        <begin position="114"/>
        <end position="132"/>
    </location>
</feature>
<keyword evidence="2 5" id="KW-0812">Transmembrane</keyword>
<comment type="caution">
    <text evidence="7">The sequence shown here is derived from an EMBL/GenBank/DDBJ whole genome shotgun (WGS) entry which is preliminary data.</text>
</comment>
<name>A0A9X5AQF0_9FIRM</name>
<dbReference type="Proteomes" id="UP000487649">
    <property type="component" value="Unassembled WGS sequence"/>
</dbReference>
<organism evidence="7 8">
    <name type="scientific">Turicibacter sanguinis</name>
    <dbReference type="NCBI Taxonomy" id="154288"/>
    <lineage>
        <taxon>Bacteria</taxon>
        <taxon>Bacillati</taxon>
        <taxon>Bacillota</taxon>
        <taxon>Erysipelotrichia</taxon>
        <taxon>Erysipelotrichales</taxon>
        <taxon>Turicibacteraceae</taxon>
        <taxon>Turicibacter</taxon>
    </lineage>
</organism>
<proteinExistence type="predicted"/>
<feature type="transmembrane region" description="Helical" evidence="5">
    <location>
        <begin position="224"/>
        <end position="244"/>
    </location>
</feature>
<evidence type="ECO:0000259" key="6">
    <source>
        <dbReference type="Pfam" id="PF04932"/>
    </source>
</evidence>
<keyword evidence="4 5" id="KW-0472">Membrane</keyword>
<feature type="transmembrane region" description="Helical" evidence="5">
    <location>
        <begin position="30"/>
        <end position="48"/>
    </location>
</feature>